<dbReference type="PANTHER" id="PTHR31566:SF0">
    <property type="entry name" value="CYTOCHROME C BIOGENESIS PROTEIN CCS1, CHLOROPLASTIC"/>
    <property type="match status" value="1"/>
</dbReference>
<comment type="subcellular location">
    <subcellularLocation>
        <location evidence="1">Membrane</location>
        <topology evidence="1">Multi-pass membrane protein</topology>
    </subcellularLocation>
</comment>
<name>A0A6J6CBX2_9ZZZZ</name>
<proteinExistence type="predicted"/>
<feature type="transmembrane region" description="Helical" evidence="6">
    <location>
        <begin position="178"/>
        <end position="197"/>
    </location>
</feature>
<evidence type="ECO:0000313" key="8">
    <source>
        <dbReference type="EMBL" id="CAB4548950.1"/>
    </source>
</evidence>
<sequence>MSSSRFDKEIASPELSLAGWARWIWKQLTSMRIALFLLLLLAIASVPGSIWPQRSADPNGVIAYFDANPELAPILDGIQLFDVYTSVWFSAIYILLFISLIGCVVPRTGVHYKALRAQPPVAPKIFSRMPASQSVTWAKNSDVAARAEKLLRKQGYRVVRTGKSVAAERGYVRETGNLVFHFSLIGVLIAVGIGGGLSHNGQRVLVEGETFVNNLAGYDSFSPGTFFREDMLVPFSMTLDNFEVDFDIRNRTNVGTPLDFRAFVSSKLTPTDTPKPGLIRVNEPLEMPDANVFLTGNGYAPYITIRDAKGNLVFAGANAFLPQDSNYTSLGIIKVPDVDRQFGIIAFFYPTAQALENGAFTSIYPAPVEPLLTLNVYEGDLGLDAGISRNVYALDTSEMTQVAGGKAEVRGLQLKLGETVQLPNGLGSVTFEEIRRFASLDFAYNPGGIWVLVFSLLALAGVTTSLLTPRRRVWVRQTSGGFEVAALARGDDPALTDIVQNIVGELKGQQINRKGSK</sequence>
<feature type="transmembrane region" description="Helical" evidence="6">
    <location>
        <begin position="87"/>
        <end position="106"/>
    </location>
</feature>
<gene>
    <name evidence="8" type="ORF">UFOPK1561_00124</name>
</gene>
<evidence type="ECO:0000259" key="7">
    <source>
        <dbReference type="Pfam" id="PF05140"/>
    </source>
</evidence>
<dbReference type="AlphaFoldDB" id="A0A6J6CBX2"/>
<organism evidence="8">
    <name type="scientific">freshwater metagenome</name>
    <dbReference type="NCBI Taxonomy" id="449393"/>
    <lineage>
        <taxon>unclassified sequences</taxon>
        <taxon>metagenomes</taxon>
        <taxon>ecological metagenomes</taxon>
    </lineage>
</organism>
<dbReference type="GO" id="GO:0016020">
    <property type="term" value="C:membrane"/>
    <property type="evidence" value="ECO:0007669"/>
    <property type="project" value="UniProtKB-SubCell"/>
</dbReference>
<dbReference type="InterPro" id="IPR007816">
    <property type="entry name" value="ResB-like_domain"/>
</dbReference>
<reference evidence="8" key="1">
    <citation type="submission" date="2020-05" db="EMBL/GenBank/DDBJ databases">
        <authorList>
            <person name="Chiriac C."/>
            <person name="Salcher M."/>
            <person name="Ghai R."/>
            <person name="Kavagutti S V."/>
        </authorList>
    </citation>
    <scope>NUCLEOTIDE SEQUENCE</scope>
</reference>
<evidence type="ECO:0000256" key="4">
    <source>
        <dbReference type="ARBA" id="ARBA00022989"/>
    </source>
</evidence>
<evidence type="ECO:0000256" key="2">
    <source>
        <dbReference type="ARBA" id="ARBA00022692"/>
    </source>
</evidence>
<keyword evidence="4 6" id="KW-1133">Transmembrane helix</keyword>
<keyword evidence="5 6" id="KW-0472">Membrane</keyword>
<dbReference type="InterPro" id="IPR023494">
    <property type="entry name" value="Cyt_c_bgen_Ccs1/CcsB/ResB"/>
</dbReference>
<keyword evidence="3" id="KW-0201">Cytochrome c-type biogenesis</keyword>
<feature type="domain" description="ResB-like" evidence="7">
    <location>
        <begin position="31"/>
        <end position="495"/>
    </location>
</feature>
<evidence type="ECO:0000256" key="3">
    <source>
        <dbReference type="ARBA" id="ARBA00022748"/>
    </source>
</evidence>
<feature type="transmembrane region" description="Helical" evidence="6">
    <location>
        <begin position="33"/>
        <end position="51"/>
    </location>
</feature>
<accession>A0A6J6CBX2</accession>
<evidence type="ECO:0000256" key="6">
    <source>
        <dbReference type="SAM" id="Phobius"/>
    </source>
</evidence>
<evidence type="ECO:0000256" key="1">
    <source>
        <dbReference type="ARBA" id="ARBA00004141"/>
    </source>
</evidence>
<dbReference type="GO" id="GO:0017004">
    <property type="term" value="P:cytochrome complex assembly"/>
    <property type="evidence" value="ECO:0007669"/>
    <property type="project" value="UniProtKB-KW"/>
</dbReference>
<dbReference type="Pfam" id="PF05140">
    <property type="entry name" value="ResB"/>
    <property type="match status" value="1"/>
</dbReference>
<protein>
    <submittedName>
        <fullName evidence="8">Unannotated protein</fullName>
    </submittedName>
</protein>
<evidence type="ECO:0000256" key="5">
    <source>
        <dbReference type="ARBA" id="ARBA00023136"/>
    </source>
</evidence>
<keyword evidence="2 6" id="KW-0812">Transmembrane</keyword>
<dbReference type="EMBL" id="CAEZSZ010000007">
    <property type="protein sequence ID" value="CAB4548950.1"/>
    <property type="molecule type" value="Genomic_DNA"/>
</dbReference>
<dbReference type="PANTHER" id="PTHR31566">
    <property type="entry name" value="CYTOCHROME C BIOGENESIS PROTEIN CCS1, CHLOROPLASTIC"/>
    <property type="match status" value="1"/>
</dbReference>
<feature type="transmembrane region" description="Helical" evidence="6">
    <location>
        <begin position="447"/>
        <end position="467"/>
    </location>
</feature>